<dbReference type="InterPro" id="IPR036179">
    <property type="entry name" value="Ig-like_dom_sf"/>
</dbReference>
<feature type="domain" description="Ig-like" evidence="8">
    <location>
        <begin position="482"/>
        <end position="576"/>
    </location>
</feature>
<sequence length="615" mass="69423">MKKKILIIFSQLLVHLFCSQLVREGQTVVLKTRIRGNPLPSVQWFYNDCLIDLEQTDIGLSRHLDGQYIIEAENLFGKATSTATINVLLSIGSPIALLINFNFSLPTKGEGNKQEQKVENNIYNFSLQNKQNQGPVYALIKSEGSESRRASVGDILDNGYSSLANPPECIRPFPSDITINEGEKAEVDCMIIGNPRPKVQWFFNENQIKSNSEFVQFSNIGDTYSIIFNPARLECVGWYRLVAENIRGRCESLTLIHVRPKSMIPKPIGNNNQRARRSIGGVQGLLQLQRQRQQINQFQQHQVRALSTPPRRDFEDKRNSTYSANAEMFGIMTTSNYESKRGEDELEIFSNEFSEIPKSPSFNEQTTYIISPNYQQNNCADISPPHFTKTLISAILNEGQNVKFEAIVTGIPLPQIIWTKDGNILNSSERIIFWNDNLGKTILIINNINNNDAGKYCCIAENNLGKACSSAQLVLSTKMLAPDFIERLVSKEVEVGSSLIWTVKASGDPEPKVKWFKDGNLISTNDFENKNEIKINKDSPFIYSLKIDFIKKEHAGQFTCLFENIAGEARSTADLVVRPKGAQPGKYVHITKSTQERQDDQITKNEIIILENIKD</sequence>
<feature type="domain" description="Ig-like" evidence="8">
    <location>
        <begin position="385"/>
        <end position="476"/>
    </location>
</feature>
<evidence type="ECO:0000256" key="6">
    <source>
        <dbReference type="ARBA" id="ARBA00023319"/>
    </source>
</evidence>
<dbReference type="PROSITE" id="PS50835">
    <property type="entry name" value="IG_LIKE"/>
    <property type="match status" value="3"/>
</dbReference>
<feature type="chain" id="PRO_5035847784" description="Ig-like domain-containing protein" evidence="7">
    <location>
        <begin position="25"/>
        <end position="615"/>
    </location>
</feature>
<dbReference type="FunFam" id="2.60.40.10:FF:000345">
    <property type="entry name" value="Muscle M-line assembly protein unc-89"/>
    <property type="match status" value="1"/>
</dbReference>
<dbReference type="InterPro" id="IPR013783">
    <property type="entry name" value="Ig-like_fold"/>
</dbReference>
<evidence type="ECO:0000313" key="9">
    <source>
        <dbReference type="EMBL" id="KAF7626938.1"/>
    </source>
</evidence>
<dbReference type="GO" id="GO:0004672">
    <property type="term" value="F:protein kinase activity"/>
    <property type="evidence" value="ECO:0007669"/>
    <property type="project" value="TreeGrafter"/>
</dbReference>
<keyword evidence="6" id="KW-0393">Immunoglobulin domain</keyword>
<dbReference type="SMART" id="SM00409">
    <property type="entry name" value="IG"/>
    <property type="match status" value="4"/>
</dbReference>
<keyword evidence="3" id="KW-0963">Cytoplasm</keyword>
<dbReference type="InterPro" id="IPR003598">
    <property type="entry name" value="Ig_sub2"/>
</dbReference>
<keyword evidence="10" id="KW-1185">Reference proteome</keyword>
<dbReference type="FunFam" id="2.60.40.10:FF:000032">
    <property type="entry name" value="palladin isoform X1"/>
    <property type="match status" value="1"/>
</dbReference>
<gene>
    <name evidence="9" type="ORF">Mgra_00009641</name>
</gene>
<proteinExistence type="inferred from homology"/>
<reference evidence="9" key="1">
    <citation type="journal article" date="2020" name="Ecol. Evol.">
        <title>Genome structure and content of the rice root-knot nematode (Meloidogyne graminicola).</title>
        <authorList>
            <person name="Phan N.T."/>
            <person name="Danchin E.G.J."/>
            <person name="Klopp C."/>
            <person name="Perfus-Barbeoch L."/>
            <person name="Kozlowski D.K."/>
            <person name="Koutsovoulos G.D."/>
            <person name="Lopez-Roques C."/>
            <person name="Bouchez O."/>
            <person name="Zahm M."/>
            <person name="Besnard G."/>
            <person name="Bellafiore S."/>
        </authorList>
    </citation>
    <scope>NUCLEOTIDE SEQUENCE</scope>
    <source>
        <strain evidence="9">VN-18</strain>
    </source>
</reference>
<dbReference type="EMBL" id="JABEBT010000171">
    <property type="protein sequence ID" value="KAF7626938.1"/>
    <property type="molecule type" value="Genomic_DNA"/>
</dbReference>
<evidence type="ECO:0000256" key="5">
    <source>
        <dbReference type="ARBA" id="ARBA00023157"/>
    </source>
</evidence>
<evidence type="ECO:0000313" key="10">
    <source>
        <dbReference type="Proteomes" id="UP000605970"/>
    </source>
</evidence>
<keyword evidence="7" id="KW-0732">Signal</keyword>
<evidence type="ECO:0000259" key="8">
    <source>
        <dbReference type="PROSITE" id="PS50835"/>
    </source>
</evidence>
<protein>
    <recommendedName>
        <fullName evidence="8">Ig-like domain-containing protein</fullName>
    </recommendedName>
</protein>
<organism evidence="9 10">
    <name type="scientific">Meloidogyne graminicola</name>
    <dbReference type="NCBI Taxonomy" id="189291"/>
    <lineage>
        <taxon>Eukaryota</taxon>
        <taxon>Metazoa</taxon>
        <taxon>Ecdysozoa</taxon>
        <taxon>Nematoda</taxon>
        <taxon>Chromadorea</taxon>
        <taxon>Rhabditida</taxon>
        <taxon>Tylenchina</taxon>
        <taxon>Tylenchomorpha</taxon>
        <taxon>Tylenchoidea</taxon>
        <taxon>Meloidogynidae</taxon>
        <taxon>Meloidogyninae</taxon>
        <taxon>Meloidogyne</taxon>
    </lineage>
</organism>
<dbReference type="SUPFAM" id="SSF48726">
    <property type="entry name" value="Immunoglobulin"/>
    <property type="match status" value="4"/>
</dbReference>
<dbReference type="AlphaFoldDB" id="A0A8S9Z7A7"/>
<accession>A0A8S9Z7A7</accession>
<dbReference type="InterPro" id="IPR013098">
    <property type="entry name" value="Ig_I-set"/>
</dbReference>
<evidence type="ECO:0000256" key="7">
    <source>
        <dbReference type="SAM" id="SignalP"/>
    </source>
</evidence>
<dbReference type="PANTHER" id="PTHR47633:SF16">
    <property type="entry name" value="CAVP-TARGET PROTEIN-LIKE"/>
    <property type="match status" value="1"/>
</dbReference>
<feature type="domain" description="Ig-like" evidence="8">
    <location>
        <begin position="166"/>
        <end position="235"/>
    </location>
</feature>
<comment type="similarity">
    <text evidence="2">Belongs to the protein kinase superfamily. CAMK Ser/Thr protein kinase family.</text>
</comment>
<dbReference type="Gene3D" id="2.60.40.10">
    <property type="entry name" value="Immunoglobulins"/>
    <property type="match status" value="4"/>
</dbReference>
<evidence type="ECO:0000256" key="3">
    <source>
        <dbReference type="ARBA" id="ARBA00022490"/>
    </source>
</evidence>
<evidence type="ECO:0000256" key="4">
    <source>
        <dbReference type="ARBA" id="ARBA00022737"/>
    </source>
</evidence>
<feature type="signal peptide" evidence="7">
    <location>
        <begin position="1"/>
        <end position="24"/>
    </location>
</feature>
<keyword evidence="5" id="KW-1015">Disulfide bond</keyword>
<comment type="caution">
    <text evidence="9">The sequence shown here is derived from an EMBL/GenBank/DDBJ whole genome shotgun (WGS) entry which is preliminary data.</text>
</comment>
<dbReference type="Proteomes" id="UP000605970">
    <property type="component" value="Unassembled WGS sequence"/>
</dbReference>
<dbReference type="GO" id="GO:0030017">
    <property type="term" value="C:sarcomere"/>
    <property type="evidence" value="ECO:0007669"/>
    <property type="project" value="UniProtKB-SubCell"/>
</dbReference>
<dbReference type="InterPro" id="IPR003599">
    <property type="entry name" value="Ig_sub"/>
</dbReference>
<keyword evidence="4" id="KW-0677">Repeat</keyword>
<dbReference type="PANTHER" id="PTHR47633">
    <property type="entry name" value="IMMUNOGLOBULIN"/>
    <property type="match status" value="1"/>
</dbReference>
<evidence type="ECO:0000256" key="1">
    <source>
        <dbReference type="ARBA" id="ARBA00004204"/>
    </source>
</evidence>
<dbReference type="SMART" id="SM00408">
    <property type="entry name" value="IGc2"/>
    <property type="match status" value="3"/>
</dbReference>
<dbReference type="Pfam" id="PF07679">
    <property type="entry name" value="I-set"/>
    <property type="match status" value="3"/>
</dbReference>
<dbReference type="InterPro" id="IPR007110">
    <property type="entry name" value="Ig-like_dom"/>
</dbReference>
<dbReference type="OrthoDB" id="114660at2759"/>
<comment type="subcellular location">
    <subcellularLocation>
        <location evidence="1">Cytoplasm</location>
        <location evidence="1">Myofibril</location>
        <location evidence="1">Sarcomere</location>
    </subcellularLocation>
</comment>
<evidence type="ECO:0000256" key="2">
    <source>
        <dbReference type="ARBA" id="ARBA00006692"/>
    </source>
</evidence>
<name>A0A8S9Z7A7_9BILA</name>